<dbReference type="PANTHER" id="PTHR13622:SF8">
    <property type="entry name" value="THIAMIN PYROPHOSPHOKINASE 1"/>
    <property type="match status" value="1"/>
</dbReference>
<dbReference type="Pfam" id="PF04265">
    <property type="entry name" value="TPK_B1_binding"/>
    <property type="match status" value="1"/>
</dbReference>
<evidence type="ECO:0000256" key="4">
    <source>
        <dbReference type="ARBA" id="ARBA00022741"/>
    </source>
</evidence>
<keyword evidence="6 7" id="KW-0067">ATP-binding</keyword>
<dbReference type="InterPro" id="IPR016966">
    <property type="entry name" value="Thiamin_pyrophosphokinase_euk"/>
</dbReference>
<name>A0A5N5QGW0_9AGAM</name>
<feature type="domain" description="Thiamin pyrophosphokinase thiamin-binding" evidence="8">
    <location>
        <begin position="198"/>
        <end position="269"/>
    </location>
</feature>
<dbReference type="GO" id="GO:0016301">
    <property type="term" value="F:kinase activity"/>
    <property type="evidence" value="ECO:0007669"/>
    <property type="project" value="UniProtKB-UniRule"/>
</dbReference>
<comment type="catalytic activity">
    <reaction evidence="7">
        <text>thiamine + ATP = thiamine diphosphate + AMP + H(+)</text>
        <dbReference type="Rhea" id="RHEA:11576"/>
        <dbReference type="ChEBI" id="CHEBI:15378"/>
        <dbReference type="ChEBI" id="CHEBI:18385"/>
        <dbReference type="ChEBI" id="CHEBI:30616"/>
        <dbReference type="ChEBI" id="CHEBI:58937"/>
        <dbReference type="ChEBI" id="CHEBI:456215"/>
    </reaction>
</comment>
<evidence type="ECO:0000256" key="2">
    <source>
        <dbReference type="ARBA" id="ARBA00006785"/>
    </source>
</evidence>
<dbReference type="GO" id="GO:0004788">
    <property type="term" value="F:thiamine diphosphokinase activity"/>
    <property type="evidence" value="ECO:0007669"/>
    <property type="project" value="UniProtKB-UniRule"/>
</dbReference>
<organism evidence="9 10">
    <name type="scientific">Ceratobasidium theobromae</name>
    <dbReference type="NCBI Taxonomy" id="1582974"/>
    <lineage>
        <taxon>Eukaryota</taxon>
        <taxon>Fungi</taxon>
        <taxon>Dikarya</taxon>
        <taxon>Basidiomycota</taxon>
        <taxon>Agaricomycotina</taxon>
        <taxon>Agaricomycetes</taxon>
        <taxon>Cantharellales</taxon>
        <taxon>Ceratobasidiaceae</taxon>
        <taxon>Ceratobasidium</taxon>
    </lineage>
</organism>
<dbReference type="Proteomes" id="UP000383932">
    <property type="component" value="Unassembled WGS sequence"/>
</dbReference>
<keyword evidence="4 7" id="KW-0547">Nucleotide-binding</keyword>
<dbReference type="SUPFAM" id="SSF63862">
    <property type="entry name" value="Thiamin pyrophosphokinase, substrate-binding domain"/>
    <property type="match status" value="1"/>
</dbReference>
<dbReference type="GO" id="GO:0006772">
    <property type="term" value="P:thiamine metabolic process"/>
    <property type="evidence" value="ECO:0007669"/>
    <property type="project" value="InterPro"/>
</dbReference>
<dbReference type="SUPFAM" id="SSF63999">
    <property type="entry name" value="Thiamin pyrophosphokinase, catalytic domain"/>
    <property type="match status" value="1"/>
</dbReference>
<sequence length="282" mass="31605">MPAVQETYSWDTSFLSSGKQAPNPQALIVLNQPFARATLLRLWSKCQWRIFADGGSNHVYDTFGQEERQQRVYLPHHIKGDLDSIRPEVQSWYEDHGVVAERDRDQDSTDLMKSLAWVDDIEKETGSKLDVVILGGLSGRLDHTVHTMSLLHQLRNSRPRIFVVSGESVGWVLNQACTPNRVRFWCTLLTDFSTCLKGHHLLELDLRLVGPTCGLLPVGITSTILTTTGLKWNLANTESSFDGLVSTSNSILASTPSLGQVEITTSEPIWWCAEYRVTAHQS</sequence>
<comment type="caution">
    <text evidence="9">The sequence shown here is derived from an EMBL/GenBank/DDBJ whole genome shotgun (WGS) entry which is preliminary data.</text>
</comment>
<evidence type="ECO:0000256" key="6">
    <source>
        <dbReference type="ARBA" id="ARBA00022840"/>
    </source>
</evidence>
<comment type="pathway">
    <text evidence="1 7">Cofactor biosynthesis; thiamine diphosphate biosynthesis; thiamine diphosphate from thiamine: step 1/1.</text>
</comment>
<keyword evidence="10" id="KW-1185">Reference proteome</keyword>
<dbReference type="CDD" id="cd07995">
    <property type="entry name" value="TPK"/>
    <property type="match status" value="1"/>
</dbReference>
<dbReference type="FunFam" id="2.60.120.320:FF:000001">
    <property type="entry name" value="Thiamine pyrophosphokinase"/>
    <property type="match status" value="1"/>
</dbReference>
<evidence type="ECO:0000259" key="8">
    <source>
        <dbReference type="SMART" id="SM00983"/>
    </source>
</evidence>
<evidence type="ECO:0000256" key="1">
    <source>
        <dbReference type="ARBA" id="ARBA00005078"/>
    </source>
</evidence>
<dbReference type="Gene3D" id="3.40.50.10240">
    <property type="entry name" value="Thiamin pyrophosphokinase, catalytic domain"/>
    <property type="match status" value="1"/>
</dbReference>
<dbReference type="InterPro" id="IPR006282">
    <property type="entry name" value="Thi_PPkinase"/>
</dbReference>
<evidence type="ECO:0000256" key="7">
    <source>
        <dbReference type="PIRNR" id="PIRNR031057"/>
    </source>
</evidence>
<dbReference type="InterPro" id="IPR007371">
    <property type="entry name" value="TPK_catalytic"/>
</dbReference>
<dbReference type="AlphaFoldDB" id="A0A5N5QGW0"/>
<dbReference type="GO" id="GO:0005524">
    <property type="term" value="F:ATP binding"/>
    <property type="evidence" value="ECO:0007669"/>
    <property type="project" value="UniProtKB-UniRule"/>
</dbReference>
<dbReference type="OrthoDB" id="25149at2759"/>
<dbReference type="GO" id="GO:0030975">
    <property type="term" value="F:thiamine binding"/>
    <property type="evidence" value="ECO:0007669"/>
    <property type="project" value="UniProtKB-UniRule"/>
</dbReference>
<gene>
    <name evidence="9" type="ORF">CTheo_5555</name>
</gene>
<evidence type="ECO:0000313" key="9">
    <source>
        <dbReference type="EMBL" id="KAB5590992.1"/>
    </source>
</evidence>
<evidence type="ECO:0000256" key="5">
    <source>
        <dbReference type="ARBA" id="ARBA00022777"/>
    </source>
</evidence>
<evidence type="ECO:0000256" key="3">
    <source>
        <dbReference type="ARBA" id="ARBA00022679"/>
    </source>
</evidence>
<dbReference type="InterPro" id="IPR036759">
    <property type="entry name" value="TPK_catalytic_sf"/>
</dbReference>
<dbReference type="GO" id="GO:0009229">
    <property type="term" value="P:thiamine diphosphate biosynthetic process"/>
    <property type="evidence" value="ECO:0007669"/>
    <property type="project" value="UniProtKB-UniRule"/>
</dbReference>
<dbReference type="Pfam" id="PF04263">
    <property type="entry name" value="TPK_catalytic"/>
    <property type="match status" value="1"/>
</dbReference>
<dbReference type="InterPro" id="IPR007373">
    <property type="entry name" value="Thiamin_PyroPKinase_B1-bd"/>
</dbReference>
<dbReference type="PIRSF" id="PIRSF031057">
    <property type="entry name" value="Thiamin_pyrophosphokinase"/>
    <property type="match status" value="1"/>
</dbReference>
<accession>A0A5N5QGW0</accession>
<keyword evidence="5 7" id="KW-0418">Kinase</keyword>
<reference evidence="9 10" key="1">
    <citation type="journal article" date="2019" name="Fungal Biol. Biotechnol.">
        <title>Draft genome sequence of fastidious pathogen Ceratobasidium theobromae, which causes vascular-streak dieback in Theobroma cacao.</title>
        <authorList>
            <person name="Ali S.S."/>
            <person name="Asman A."/>
            <person name="Shao J."/>
            <person name="Firmansyah A.P."/>
            <person name="Susilo A.W."/>
            <person name="Rosmana A."/>
            <person name="McMahon P."/>
            <person name="Junaid M."/>
            <person name="Guest D."/>
            <person name="Kheng T.Y."/>
            <person name="Meinhardt L.W."/>
            <person name="Bailey B.A."/>
        </authorList>
    </citation>
    <scope>NUCLEOTIDE SEQUENCE [LARGE SCALE GENOMIC DNA]</scope>
    <source>
        <strain evidence="9 10">CT2</strain>
    </source>
</reference>
<dbReference type="InterPro" id="IPR036371">
    <property type="entry name" value="TPK_B1-bd_sf"/>
</dbReference>
<dbReference type="EC" id="2.7.6.2" evidence="7"/>
<dbReference type="EMBL" id="SSOP01000130">
    <property type="protein sequence ID" value="KAB5590992.1"/>
    <property type="molecule type" value="Genomic_DNA"/>
</dbReference>
<dbReference type="NCBIfam" id="TIGR01378">
    <property type="entry name" value="thi_PPkinase"/>
    <property type="match status" value="1"/>
</dbReference>
<keyword evidence="3 7" id="KW-0808">Transferase</keyword>
<dbReference type="SMART" id="SM00983">
    <property type="entry name" value="TPK_B1_binding"/>
    <property type="match status" value="1"/>
</dbReference>
<evidence type="ECO:0000313" key="10">
    <source>
        <dbReference type="Proteomes" id="UP000383932"/>
    </source>
</evidence>
<proteinExistence type="inferred from homology"/>
<protein>
    <recommendedName>
        <fullName evidence="7">Thiamine pyrophosphokinase</fullName>
        <ecNumber evidence="7">2.7.6.2</ecNumber>
    </recommendedName>
</protein>
<dbReference type="PANTHER" id="PTHR13622">
    <property type="entry name" value="THIAMIN PYROPHOSPHOKINASE"/>
    <property type="match status" value="1"/>
</dbReference>
<dbReference type="UniPathway" id="UPA00060">
    <property type="reaction ID" value="UER00597"/>
</dbReference>
<dbReference type="Gene3D" id="2.60.120.320">
    <property type="entry name" value="Thiamin pyrophosphokinase, thiamin-binding domain"/>
    <property type="match status" value="1"/>
</dbReference>
<comment type="similarity">
    <text evidence="2 7">Belongs to the thiamine pyrophosphokinase family.</text>
</comment>